<sequence>MAWWAGFEGWLIMAQPPAYPAQGAFPSPGAHPPPAAYAYQPPAAAGASVTVQQAPPKQEKKGMFSSFMKEMDKVGKQISKEIDYASAKVNEAVDKNYSSALLYYISISTAIWIVTNEGNNQVRLHNCNNYLAIENGHTIVKPFPAGSVLGPETRFQLSQMQFQFVTLESLQHRGEYVGFLPSGESKPSKGTLKDNSTQFGVKLLVSGG</sequence>
<proteinExistence type="predicted"/>
<accession>A0A433TB75</accession>
<gene>
    <name evidence="1" type="ORF">EGW08_013395</name>
</gene>
<keyword evidence="2" id="KW-1185">Reference proteome</keyword>
<dbReference type="OrthoDB" id="10023911at2759"/>
<dbReference type="EMBL" id="RQTK01000486">
    <property type="protein sequence ID" value="RUS78853.1"/>
    <property type="molecule type" value="Genomic_DNA"/>
</dbReference>
<dbReference type="AlphaFoldDB" id="A0A433TB75"/>
<reference evidence="1 2" key="1">
    <citation type="submission" date="2019-01" db="EMBL/GenBank/DDBJ databases">
        <title>A draft genome assembly of the solar-powered sea slug Elysia chlorotica.</title>
        <authorList>
            <person name="Cai H."/>
            <person name="Li Q."/>
            <person name="Fang X."/>
            <person name="Li J."/>
            <person name="Curtis N.E."/>
            <person name="Altenburger A."/>
            <person name="Shibata T."/>
            <person name="Feng M."/>
            <person name="Maeda T."/>
            <person name="Schwartz J.A."/>
            <person name="Shigenobu S."/>
            <person name="Lundholm N."/>
            <person name="Nishiyama T."/>
            <person name="Yang H."/>
            <person name="Hasebe M."/>
            <person name="Li S."/>
            <person name="Pierce S.K."/>
            <person name="Wang J."/>
        </authorList>
    </citation>
    <scope>NUCLEOTIDE SEQUENCE [LARGE SCALE GENOMIC DNA]</scope>
    <source>
        <strain evidence="1">EC2010</strain>
        <tissue evidence="1">Whole organism of an adult</tissue>
    </source>
</reference>
<name>A0A433TB75_ELYCH</name>
<dbReference type="Proteomes" id="UP000271974">
    <property type="component" value="Unassembled WGS sequence"/>
</dbReference>
<evidence type="ECO:0000313" key="1">
    <source>
        <dbReference type="EMBL" id="RUS78853.1"/>
    </source>
</evidence>
<comment type="caution">
    <text evidence="1">The sequence shown here is derived from an EMBL/GenBank/DDBJ whole genome shotgun (WGS) entry which is preliminary data.</text>
</comment>
<protein>
    <submittedName>
        <fullName evidence="1">Uncharacterized protein</fullName>
    </submittedName>
</protein>
<organism evidence="1 2">
    <name type="scientific">Elysia chlorotica</name>
    <name type="common">Eastern emerald elysia</name>
    <name type="synonym">Sea slug</name>
    <dbReference type="NCBI Taxonomy" id="188477"/>
    <lineage>
        <taxon>Eukaryota</taxon>
        <taxon>Metazoa</taxon>
        <taxon>Spiralia</taxon>
        <taxon>Lophotrochozoa</taxon>
        <taxon>Mollusca</taxon>
        <taxon>Gastropoda</taxon>
        <taxon>Heterobranchia</taxon>
        <taxon>Euthyneura</taxon>
        <taxon>Panpulmonata</taxon>
        <taxon>Sacoglossa</taxon>
        <taxon>Placobranchoidea</taxon>
        <taxon>Plakobranchidae</taxon>
        <taxon>Elysia</taxon>
    </lineage>
</organism>
<evidence type="ECO:0000313" key="2">
    <source>
        <dbReference type="Proteomes" id="UP000271974"/>
    </source>
</evidence>